<dbReference type="GO" id="GO:1990414">
    <property type="term" value="P:replication-born double-strand break repair via sister chromatid exchange"/>
    <property type="evidence" value="ECO:0007669"/>
    <property type="project" value="TreeGrafter"/>
</dbReference>
<dbReference type="GO" id="GO:1905168">
    <property type="term" value="P:positive regulation of double-strand break repair via homologous recombination"/>
    <property type="evidence" value="ECO:0007669"/>
    <property type="project" value="TreeGrafter"/>
</dbReference>
<name>A0A8T2LM66_ASTMX</name>
<feature type="compositionally biased region" description="Low complexity" evidence="1">
    <location>
        <begin position="517"/>
        <end position="527"/>
    </location>
</feature>
<dbReference type="EMBL" id="JAICCE010000011">
    <property type="protein sequence ID" value="KAG9270982.1"/>
    <property type="molecule type" value="Genomic_DNA"/>
</dbReference>
<feature type="region of interest" description="Disordered" evidence="1">
    <location>
        <begin position="517"/>
        <end position="546"/>
    </location>
</feature>
<comment type="caution">
    <text evidence="2">The sequence shown here is derived from an EMBL/GenBank/DDBJ whole genome shotgun (WGS) entry which is preliminary data.</text>
</comment>
<evidence type="ECO:0000313" key="2">
    <source>
        <dbReference type="EMBL" id="KAG9270982.1"/>
    </source>
</evidence>
<proteinExistence type="predicted"/>
<dbReference type="OrthoDB" id="120976at2759"/>
<dbReference type="GO" id="GO:2000042">
    <property type="term" value="P:negative regulation of double-strand break repair via homologous recombination"/>
    <property type="evidence" value="ECO:0007669"/>
    <property type="project" value="TreeGrafter"/>
</dbReference>
<feature type="region of interest" description="Disordered" evidence="1">
    <location>
        <begin position="825"/>
        <end position="849"/>
    </location>
</feature>
<dbReference type="AlphaFoldDB" id="A0A8T2LM66"/>
<organism evidence="2 3">
    <name type="scientific">Astyanax mexicanus</name>
    <name type="common">Blind cave fish</name>
    <name type="synonym">Astyanax fasciatus mexicanus</name>
    <dbReference type="NCBI Taxonomy" id="7994"/>
    <lineage>
        <taxon>Eukaryota</taxon>
        <taxon>Metazoa</taxon>
        <taxon>Chordata</taxon>
        <taxon>Craniata</taxon>
        <taxon>Vertebrata</taxon>
        <taxon>Euteleostomi</taxon>
        <taxon>Actinopterygii</taxon>
        <taxon>Neopterygii</taxon>
        <taxon>Teleostei</taxon>
        <taxon>Ostariophysi</taxon>
        <taxon>Characiformes</taxon>
        <taxon>Characoidei</taxon>
        <taxon>Acestrorhamphidae</taxon>
        <taxon>Acestrorhamphinae</taxon>
        <taxon>Astyanax</taxon>
    </lineage>
</organism>
<dbReference type="GO" id="GO:0043240">
    <property type="term" value="C:Fanconi anaemia nuclear complex"/>
    <property type="evidence" value="ECO:0007669"/>
    <property type="project" value="InterPro"/>
</dbReference>
<protein>
    <submittedName>
        <fullName evidence="2">Fanconi anemia group B protein</fullName>
    </submittedName>
</protein>
<reference evidence="2 3" key="1">
    <citation type="submission" date="2021-07" db="EMBL/GenBank/DDBJ databases">
        <authorList>
            <person name="Imarazene B."/>
            <person name="Zahm M."/>
            <person name="Klopp C."/>
            <person name="Cabau C."/>
            <person name="Beille S."/>
            <person name="Jouanno E."/>
            <person name="Castinel A."/>
            <person name="Lluch J."/>
            <person name="Gil L."/>
            <person name="Kuchtly C."/>
            <person name="Lopez Roques C."/>
            <person name="Donnadieu C."/>
            <person name="Parrinello H."/>
            <person name="Journot L."/>
            <person name="Du K."/>
            <person name="Schartl M."/>
            <person name="Retaux S."/>
            <person name="Guiguen Y."/>
        </authorList>
    </citation>
    <scope>NUCLEOTIDE SEQUENCE [LARGE SCALE GENOMIC DNA]</scope>
    <source>
        <strain evidence="2">Pach_M1</strain>
        <tissue evidence="2">Testis</tissue>
    </source>
</reference>
<dbReference type="PANTHER" id="PTHR28450">
    <property type="entry name" value="FANCONI ANEMIA GROUP B PROTEIN"/>
    <property type="match status" value="1"/>
</dbReference>
<dbReference type="PANTHER" id="PTHR28450:SF1">
    <property type="entry name" value="FANCONI ANEMIA GROUP B PROTEIN"/>
    <property type="match status" value="1"/>
</dbReference>
<sequence>MATDKCIQVIPLCGNLLVFHRKRANPKGSEIAFWRMAFSQDLGGFFNKDCRISSMYKNTSREVDIVCCTTALDIKARQKVPCVLLRLCKRASQCFKYMLYSLDGSTNGKLHIEFALPYKVGDNISVLRGPTLVWSHENRVFYTSSEVGGVREVAIPLTVSFVGELPLRQRQIGILGSEIEPREDMYEVNKGNENLLYFLEDGRTFSGKFLLPDAYQSIIKCMVVVSAEEAEGSLRSTVLAATSRKQLVRFKHGLPEDVCSLPYEQPQSIWILHGGDGGCIIAVVFNHGNVCAVWKDSFKVAACWTGVSSLLVDDFIGCGSEQMLLLFEDPAEEILGNFLLTDLSGVHYSCGREEDKDLHRSDPAQENVLLTVKALDSRLQSGLAFLQELQRDLSVKERVLQQSVTALADLVSDREHVPPPPQQEGLVCMWDEDEEEEEGCVLDKRMQTESGHRPPKVKRFWHRVVGESLVFGVLLTANTDALEERVSGSVLLEPSGDVPAGVVVQSRSKCLQYPELPSLTSLDLDPPSAKRSRRPPDGPETHSSSQLALLTVTDLTPLLSCSRVTCSVLLHCLSSESGPTVHQCGRVSLDMKDVLHGGLEPRLLTDCSVESDESREDLLCLLAAFESWRFRIESSEHTLADVSGWLVDRLGAKPVGVSPQYLLIGSTQPSSTMLIHWQPHGSFQALLHVHCSGQFAVFRFLHSLCDFLPASHHISPLRSPASWEGGQGPASFMEREVRMIKEGVASLFRDEQEMEVQEFGGESWKTPASPERLLRCREEWQRERERCSQALRPLVDTSQYHRLLHSLIQTQLDGDIAALVEAQSATESRPALSSERKHLSCPRDPSCWR</sequence>
<gene>
    <name evidence="2" type="primary">FANCB</name>
    <name evidence="2" type="ORF">AMEX_G13848</name>
</gene>
<dbReference type="GO" id="GO:0036297">
    <property type="term" value="P:interstrand cross-link repair"/>
    <property type="evidence" value="ECO:0007669"/>
    <property type="project" value="InterPro"/>
</dbReference>
<evidence type="ECO:0000256" key="1">
    <source>
        <dbReference type="SAM" id="MobiDB-lite"/>
    </source>
</evidence>
<dbReference type="Proteomes" id="UP000752171">
    <property type="component" value="Unassembled WGS sequence"/>
</dbReference>
<accession>A0A8T2LM66</accession>
<dbReference type="InterPro" id="IPR033333">
    <property type="entry name" value="FANCB"/>
</dbReference>
<evidence type="ECO:0000313" key="3">
    <source>
        <dbReference type="Proteomes" id="UP000752171"/>
    </source>
</evidence>